<organism evidence="4 5">
    <name type="scientific">Perkinsus olseni</name>
    <name type="common">Perkinsus atlanticus</name>
    <dbReference type="NCBI Taxonomy" id="32597"/>
    <lineage>
        <taxon>Eukaryota</taxon>
        <taxon>Sar</taxon>
        <taxon>Alveolata</taxon>
        <taxon>Perkinsozoa</taxon>
        <taxon>Perkinsea</taxon>
        <taxon>Perkinsida</taxon>
        <taxon>Perkinsidae</taxon>
        <taxon>Perkinsus</taxon>
    </lineage>
</organism>
<keyword evidence="1" id="KW-0677">Repeat</keyword>
<evidence type="ECO:0000256" key="2">
    <source>
        <dbReference type="ARBA" id="ARBA00023043"/>
    </source>
</evidence>
<evidence type="ECO:0000256" key="3">
    <source>
        <dbReference type="PROSITE-ProRule" id="PRU00023"/>
    </source>
</evidence>
<dbReference type="PANTHER" id="PTHR24171:SF8">
    <property type="entry name" value="BRCA1-ASSOCIATED RING DOMAIN PROTEIN 1"/>
    <property type="match status" value="1"/>
</dbReference>
<comment type="caution">
    <text evidence="4">The sequence shown here is derived from an EMBL/GenBank/DDBJ whole genome shotgun (WGS) entry which is preliminary data.</text>
</comment>
<dbReference type="Gene3D" id="1.25.40.20">
    <property type="entry name" value="Ankyrin repeat-containing domain"/>
    <property type="match status" value="1"/>
</dbReference>
<evidence type="ECO:0000313" key="4">
    <source>
        <dbReference type="EMBL" id="KAF4680471.1"/>
    </source>
</evidence>
<dbReference type="InterPro" id="IPR002110">
    <property type="entry name" value="Ankyrin_rpt"/>
</dbReference>
<dbReference type="Pfam" id="PF12796">
    <property type="entry name" value="Ank_2"/>
    <property type="match status" value="1"/>
</dbReference>
<feature type="repeat" description="ANK" evidence="3">
    <location>
        <begin position="85"/>
        <end position="117"/>
    </location>
</feature>
<dbReference type="PROSITE" id="PS50297">
    <property type="entry name" value="ANK_REP_REGION"/>
    <property type="match status" value="1"/>
</dbReference>
<dbReference type="InterPro" id="IPR036770">
    <property type="entry name" value="Ankyrin_rpt-contain_sf"/>
</dbReference>
<keyword evidence="2 3" id="KW-0040">ANK repeat</keyword>
<proteinExistence type="predicted"/>
<evidence type="ECO:0000256" key="1">
    <source>
        <dbReference type="ARBA" id="ARBA00022737"/>
    </source>
</evidence>
<dbReference type="PANTHER" id="PTHR24171">
    <property type="entry name" value="ANKYRIN REPEAT DOMAIN-CONTAINING PROTEIN 39-RELATED"/>
    <property type="match status" value="1"/>
</dbReference>
<dbReference type="GO" id="GO:0004842">
    <property type="term" value="F:ubiquitin-protein transferase activity"/>
    <property type="evidence" value="ECO:0007669"/>
    <property type="project" value="TreeGrafter"/>
</dbReference>
<gene>
    <name evidence="4" type="ORF">FOZ60_013459</name>
</gene>
<reference evidence="4 5" key="1">
    <citation type="submission" date="2020-04" db="EMBL/GenBank/DDBJ databases">
        <title>Perkinsus olseni comparative genomics.</title>
        <authorList>
            <person name="Bogema D.R."/>
        </authorList>
    </citation>
    <scope>NUCLEOTIDE SEQUENCE [LARGE SCALE GENOMIC DNA]</scope>
    <source>
        <strain evidence="4">00978-12</strain>
    </source>
</reference>
<name>A0A7J6NC37_PEROL</name>
<dbReference type="AlphaFoldDB" id="A0A7J6NC37"/>
<dbReference type="OrthoDB" id="430364at2759"/>
<dbReference type="SMART" id="SM00248">
    <property type="entry name" value="ANK"/>
    <property type="match status" value="3"/>
</dbReference>
<dbReference type="Proteomes" id="UP000541610">
    <property type="component" value="Unassembled WGS sequence"/>
</dbReference>
<dbReference type="SUPFAM" id="SSF48403">
    <property type="entry name" value="Ankyrin repeat"/>
    <property type="match status" value="1"/>
</dbReference>
<evidence type="ECO:0000313" key="5">
    <source>
        <dbReference type="Proteomes" id="UP000541610"/>
    </source>
</evidence>
<sequence>MPAPAVGNSAEFDAFLKAARYGDLEEVRDLLRGRAELLEETDAFTKSSAMLLAAANGHTEVVKVLLEKAGGDDRKKAVVNRANGQGNTPLHWAALNGHLDVCKILLGAGADATAVNKAKRTPYDEALSRHFQEVCVYLAKFSGPESESSSS</sequence>
<dbReference type="GO" id="GO:0085020">
    <property type="term" value="P:protein K6-linked ubiquitination"/>
    <property type="evidence" value="ECO:0007669"/>
    <property type="project" value="TreeGrafter"/>
</dbReference>
<accession>A0A7J6NC37</accession>
<protein>
    <submittedName>
        <fullName evidence="4">Uncharacterized protein</fullName>
    </submittedName>
</protein>
<dbReference type="EMBL" id="JABANP010000605">
    <property type="protein sequence ID" value="KAF4680471.1"/>
    <property type="molecule type" value="Genomic_DNA"/>
</dbReference>
<dbReference type="PROSITE" id="PS50088">
    <property type="entry name" value="ANK_REPEAT"/>
    <property type="match status" value="1"/>
</dbReference>